<feature type="transmembrane region" description="Helical" evidence="1">
    <location>
        <begin position="97"/>
        <end position="117"/>
    </location>
</feature>
<dbReference type="InterPro" id="IPR029787">
    <property type="entry name" value="Nucleotide_cyclase"/>
</dbReference>
<accession>A0A4U0Z0Q6</accession>
<evidence type="ECO:0000259" key="5">
    <source>
        <dbReference type="PROSITE" id="PS50887"/>
    </source>
</evidence>
<dbReference type="CDD" id="cd01949">
    <property type="entry name" value="GGDEF"/>
    <property type="match status" value="1"/>
</dbReference>
<dbReference type="GO" id="GO:0016020">
    <property type="term" value="C:membrane"/>
    <property type="evidence" value="ECO:0007669"/>
    <property type="project" value="UniProtKB-UniRule"/>
</dbReference>
<dbReference type="SUPFAM" id="SSF55073">
    <property type="entry name" value="Nucleotide cyclase"/>
    <property type="match status" value="1"/>
</dbReference>
<reference evidence="7 8" key="1">
    <citation type="submission" date="2019-04" db="EMBL/GenBank/DDBJ databases">
        <title>Crypto-aerobic microbial life in anoxic (sulfidic) marine sediments.</title>
        <authorList>
            <person name="Bhattacharya S."/>
            <person name="Roy C."/>
            <person name="Mondal N."/>
            <person name="Sarkar J."/>
            <person name="Mandal S."/>
            <person name="Rameez M.J."/>
            <person name="Ghosh W."/>
        </authorList>
    </citation>
    <scope>NUCLEOTIDE SEQUENCE [LARGE SCALE GENOMIC DNA]</scope>
    <source>
        <strain evidence="7 8">SBBC</strain>
    </source>
</reference>
<dbReference type="CDD" id="cd01948">
    <property type="entry name" value="EAL"/>
    <property type="match status" value="1"/>
</dbReference>
<dbReference type="InterPro" id="IPR000700">
    <property type="entry name" value="PAS-assoc_C"/>
</dbReference>
<dbReference type="Gene3D" id="3.20.20.450">
    <property type="entry name" value="EAL domain"/>
    <property type="match status" value="1"/>
</dbReference>
<feature type="domain" description="MHYT" evidence="6">
    <location>
        <begin position="27"/>
        <end position="210"/>
    </location>
</feature>
<dbReference type="PROSITE" id="PS50924">
    <property type="entry name" value="MHYT"/>
    <property type="match status" value="1"/>
</dbReference>
<dbReference type="InterPro" id="IPR000014">
    <property type="entry name" value="PAS"/>
</dbReference>
<dbReference type="Gene3D" id="3.30.450.20">
    <property type="entry name" value="PAS domain"/>
    <property type="match status" value="2"/>
</dbReference>
<feature type="domain" description="PAC" evidence="3">
    <location>
        <begin position="348"/>
        <end position="400"/>
    </location>
</feature>
<dbReference type="SMART" id="SM00267">
    <property type="entry name" value="GGDEF"/>
    <property type="match status" value="1"/>
</dbReference>
<feature type="transmembrane region" description="Helical" evidence="1">
    <location>
        <begin position="188"/>
        <end position="207"/>
    </location>
</feature>
<protein>
    <submittedName>
        <fullName evidence="7">EAL domain-containing protein</fullName>
    </submittedName>
</protein>
<dbReference type="PROSITE" id="PS50112">
    <property type="entry name" value="PAS"/>
    <property type="match status" value="1"/>
</dbReference>
<dbReference type="CDD" id="cd00130">
    <property type="entry name" value="PAS"/>
    <property type="match status" value="2"/>
</dbReference>
<keyword evidence="1" id="KW-1133">Transmembrane helix</keyword>
<dbReference type="InterPro" id="IPR000160">
    <property type="entry name" value="GGDEF_dom"/>
</dbReference>
<feature type="transmembrane region" description="Helical" evidence="1">
    <location>
        <begin position="62"/>
        <end position="85"/>
    </location>
</feature>
<organism evidence="7 8">
    <name type="scientific">Cereibacter changlensis</name>
    <dbReference type="NCBI Taxonomy" id="402884"/>
    <lineage>
        <taxon>Bacteria</taxon>
        <taxon>Pseudomonadati</taxon>
        <taxon>Pseudomonadota</taxon>
        <taxon>Alphaproteobacteria</taxon>
        <taxon>Rhodobacterales</taxon>
        <taxon>Paracoccaceae</taxon>
        <taxon>Cereibacter</taxon>
    </lineage>
</organism>
<evidence type="ECO:0000313" key="7">
    <source>
        <dbReference type="EMBL" id="TKA97748.1"/>
    </source>
</evidence>
<feature type="transmembrane region" description="Helical" evidence="1">
    <location>
        <begin position="157"/>
        <end position="176"/>
    </location>
</feature>
<dbReference type="SMART" id="SM00052">
    <property type="entry name" value="EAL"/>
    <property type="match status" value="1"/>
</dbReference>
<evidence type="ECO:0000256" key="1">
    <source>
        <dbReference type="PROSITE-ProRule" id="PRU00244"/>
    </source>
</evidence>
<dbReference type="SUPFAM" id="SSF141868">
    <property type="entry name" value="EAL domain-like"/>
    <property type="match status" value="1"/>
</dbReference>
<dbReference type="PROSITE" id="PS50883">
    <property type="entry name" value="EAL"/>
    <property type="match status" value="1"/>
</dbReference>
<evidence type="ECO:0000259" key="6">
    <source>
        <dbReference type="PROSITE" id="PS50924"/>
    </source>
</evidence>
<dbReference type="InterPro" id="IPR052155">
    <property type="entry name" value="Biofilm_reg_signaling"/>
</dbReference>
<feature type="transmembrane region" description="Helical" evidence="1">
    <location>
        <begin position="124"/>
        <end position="145"/>
    </location>
</feature>
<feature type="domain" description="EAL" evidence="4">
    <location>
        <begin position="703"/>
        <end position="959"/>
    </location>
</feature>
<dbReference type="Proteomes" id="UP000306340">
    <property type="component" value="Unassembled WGS sequence"/>
</dbReference>
<dbReference type="InterPro" id="IPR035965">
    <property type="entry name" value="PAS-like_dom_sf"/>
</dbReference>
<dbReference type="NCBIfam" id="TIGR00254">
    <property type="entry name" value="GGDEF"/>
    <property type="match status" value="1"/>
</dbReference>
<keyword evidence="1" id="KW-0472">Membrane</keyword>
<evidence type="ECO:0000259" key="4">
    <source>
        <dbReference type="PROSITE" id="PS50883"/>
    </source>
</evidence>
<dbReference type="Gene3D" id="3.30.70.270">
    <property type="match status" value="1"/>
</dbReference>
<name>A0A4U0Z0Q6_9RHOB</name>
<dbReference type="Pfam" id="PF00563">
    <property type="entry name" value="EAL"/>
    <property type="match status" value="1"/>
</dbReference>
<dbReference type="InterPro" id="IPR035919">
    <property type="entry name" value="EAL_sf"/>
</dbReference>
<dbReference type="PANTHER" id="PTHR44757">
    <property type="entry name" value="DIGUANYLATE CYCLASE DGCP"/>
    <property type="match status" value="1"/>
</dbReference>
<dbReference type="SUPFAM" id="SSF55785">
    <property type="entry name" value="PYP-like sensor domain (PAS domain)"/>
    <property type="match status" value="2"/>
</dbReference>
<comment type="caution">
    <text evidence="7">The sequence shown here is derived from an EMBL/GenBank/DDBJ whole genome shotgun (WGS) entry which is preliminary data.</text>
</comment>
<evidence type="ECO:0000259" key="2">
    <source>
        <dbReference type="PROSITE" id="PS50112"/>
    </source>
</evidence>
<feature type="domain" description="GGDEF" evidence="5">
    <location>
        <begin position="561"/>
        <end position="694"/>
    </location>
</feature>
<dbReference type="PROSITE" id="PS50113">
    <property type="entry name" value="PAC"/>
    <property type="match status" value="2"/>
</dbReference>
<dbReference type="Pfam" id="PF03707">
    <property type="entry name" value="MHYT"/>
    <property type="match status" value="2"/>
</dbReference>
<dbReference type="NCBIfam" id="TIGR00229">
    <property type="entry name" value="sensory_box"/>
    <property type="match status" value="2"/>
</dbReference>
<keyword evidence="1" id="KW-0812">Transmembrane</keyword>
<dbReference type="InterPro" id="IPR001610">
    <property type="entry name" value="PAC"/>
</dbReference>
<dbReference type="EMBL" id="SWAU01000024">
    <property type="protein sequence ID" value="TKA97748.1"/>
    <property type="molecule type" value="Genomic_DNA"/>
</dbReference>
<dbReference type="InterPro" id="IPR013655">
    <property type="entry name" value="PAS_fold_3"/>
</dbReference>
<gene>
    <name evidence="7" type="ORF">FAZ78_04455</name>
</gene>
<dbReference type="SMART" id="SM00086">
    <property type="entry name" value="PAC"/>
    <property type="match status" value="2"/>
</dbReference>
<dbReference type="PANTHER" id="PTHR44757:SF2">
    <property type="entry name" value="BIOFILM ARCHITECTURE MAINTENANCE PROTEIN MBAA"/>
    <property type="match status" value="1"/>
</dbReference>
<dbReference type="Pfam" id="PF00990">
    <property type="entry name" value="GGDEF"/>
    <property type="match status" value="1"/>
</dbReference>
<feature type="domain" description="PAC" evidence="3">
    <location>
        <begin position="477"/>
        <end position="529"/>
    </location>
</feature>
<dbReference type="PROSITE" id="PS50887">
    <property type="entry name" value="GGDEF"/>
    <property type="match status" value="1"/>
</dbReference>
<proteinExistence type="predicted"/>
<dbReference type="InterPro" id="IPR001633">
    <property type="entry name" value="EAL_dom"/>
</dbReference>
<feature type="domain" description="PAS" evidence="2">
    <location>
        <begin position="273"/>
        <end position="343"/>
    </location>
</feature>
<dbReference type="InterPro" id="IPR005330">
    <property type="entry name" value="MHYT_dom"/>
</dbReference>
<feature type="transmembrane region" description="Helical" evidence="1">
    <location>
        <begin position="32"/>
        <end position="50"/>
    </location>
</feature>
<evidence type="ECO:0000313" key="8">
    <source>
        <dbReference type="Proteomes" id="UP000306340"/>
    </source>
</evidence>
<evidence type="ECO:0000259" key="3">
    <source>
        <dbReference type="PROSITE" id="PS50113"/>
    </source>
</evidence>
<dbReference type="Pfam" id="PF08447">
    <property type="entry name" value="PAS_3"/>
    <property type="match status" value="2"/>
</dbReference>
<sequence>MAHGPATGAQARSRHMWRIYTSIAVEHEFRQVAFAVALGLLGSITTGILLQRGIASRRTSWLVMAGVICGVSIWSAHFTAMLGFMPELNIQVDLPSAVNGLAASILLSTTGWLVAFAGARSYGLIGGCIAGTGIAAAHFLDMSALRFGGDLLHDTPLILLALALGVGLSGLAGWFMQRSPVSSLALPTAAALALAILGLHFVAMAALTVVPSDVVIPEGTTLEPDSLTSIILLAATLIIGSGLGVIYRNDRVAQATAADRARLAEAIDALRRSEDHHRASIELNPQIPWLGDAAGSIIEIAPRWGELVGLPNEAGLGDGWRSVVHPDDLPGVLAMWTETIAAGASATADGRYRIRQADGAYRWFRARARPRCGQDGNIIAWYGVLDDIGDQVKAELALRESEERYRLASGASNDIIWDWSAATNRIDWSGALETVFGSERTGLSTSWDWWCDRIHPDDRRRVVQGIKRAMKGNANPWIAEYRFRMPNGGYLHAFSRAQLVRDEAGWVTRAVGSMVDVTERKAIEENLRWGALHDPLTLLPNRLLYVERLDEAIARAGDAGRLVGLILIDLTKFKILNDSLGHAAGDAVLREVARRLRSCVGPEETVARLGGDEFAVVLPELHAEGALLEAGHRILSSFLDPVDIEEQKVHISLGIGTALWPRDALRPQDLRKSADLALYAAKADHPGSIRSFEPALLLAMEQRLAMLEKARSALADRRIQPFYQPKINLRTGRRVGVEALLRWTDAQGQVQLPAEIAAALDDAELAPKITSRMLDRILLDCQYWQSRGVTVGKVAFNVSGSDFARGDFAERFLTRLAEVGLPPSGFEVEITESVFLGQLAGRVGAALVTLREAGVTVALDDFGTGYASLTHIHEFPVDVLKIDRSFVSSLPQADTASAVIVEAVLQMARGLGITTVAEGIETREQESYLRARGCDLGQGYLYGRAVAPKDAEAEGWPQAGVVVVDMKEQVGSRGIAD</sequence>
<dbReference type="AlphaFoldDB" id="A0A4U0Z0Q6"/>
<dbReference type="InterPro" id="IPR043128">
    <property type="entry name" value="Rev_trsase/Diguanyl_cyclase"/>
</dbReference>
<dbReference type="SMART" id="SM00091">
    <property type="entry name" value="PAS"/>
    <property type="match status" value="2"/>
</dbReference>